<dbReference type="FunFam" id="1.10.1040.10:FF:000006">
    <property type="entry name" value="3-hydroxyisobutyrate dehydrogenase"/>
    <property type="match status" value="1"/>
</dbReference>
<dbReference type="GO" id="GO:0005739">
    <property type="term" value="C:mitochondrion"/>
    <property type="evidence" value="ECO:0007669"/>
    <property type="project" value="TreeGrafter"/>
</dbReference>
<keyword evidence="6" id="KW-0520">NAD</keyword>
<dbReference type="Pfam" id="PF03446">
    <property type="entry name" value="NAD_binding_2"/>
    <property type="match status" value="1"/>
</dbReference>
<comment type="similarity">
    <text evidence="2">Belongs to the HIBADH-related family. 3-hydroxyisobutyrate dehydrogenase subfamily.</text>
</comment>
<dbReference type="PANTHER" id="PTHR22981">
    <property type="entry name" value="3-HYDROXYISOBUTYRATE DEHYDROGENASE-RELATED"/>
    <property type="match status" value="1"/>
</dbReference>
<dbReference type="Proteomes" id="UP000190776">
    <property type="component" value="Unassembled WGS sequence"/>
</dbReference>
<dbReference type="PANTHER" id="PTHR22981:SF81">
    <property type="entry name" value="DEHYDROGENASE, PUTATIVE-RELATED"/>
    <property type="match status" value="1"/>
</dbReference>
<dbReference type="EMBL" id="MSZU01000080">
    <property type="protein sequence ID" value="OMP86124.1"/>
    <property type="molecule type" value="Genomic_DNA"/>
</dbReference>
<dbReference type="Pfam" id="PF14833">
    <property type="entry name" value="NAD_binding_11"/>
    <property type="match status" value="1"/>
</dbReference>
<comment type="caution">
    <text evidence="11">The sequence shown here is derived from an EMBL/GenBank/DDBJ whole genome shotgun (WGS) entry which is preliminary data.</text>
</comment>
<sequence>MQLLRKPRRRSSFPRPRRQSQTSNKPPHPLQPRSHHGRENARHHSRRRRRIRLHRYAPLHQPRHRIPLTHPGLGAMGTPMAANIRLKLPASTTLHIHDANASASAAFCAAYSFHGPITIASSAAAVATHAHTLISIVPGAADVRSVYLDPLTGVVAAPANGDRVMLECSTIDVATTREVGGALAAAGRGTYVDAPVSGGVPGAVAGRLSILLGMAADAEAAFRSRVDEVAGGMLGDPAKVFYLGGLGNGLAAKLANNYCAGVFNLVTAEALNFGIRAGVDKEELVRVVLASTGASFMLEKVCPVPGVDPEAPSSRDYEGGFRVEMMPKDIGLAVQMAEGLGAKVETGRAALRVYEEAAGVEELRGRDASCVYRFLGGPE</sequence>
<proteinExistence type="inferred from homology"/>
<dbReference type="AlphaFoldDB" id="A0A1S8BF32"/>
<name>A0A1S8BF32_9PEZI</name>
<dbReference type="EC" id="1.1.1.31" evidence="3"/>
<comment type="catalytic activity">
    <reaction evidence="7">
        <text>3-hydroxy-2-methylpropanoate + NAD(+) = 2-methyl-3-oxopropanoate + NADH + H(+)</text>
        <dbReference type="Rhea" id="RHEA:17681"/>
        <dbReference type="ChEBI" id="CHEBI:11805"/>
        <dbReference type="ChEBI" id="CHEBI:15378"/>
        <dbReference type="ChEBI" id="CHEBI:57540"/>
        <dbReference type="ChEBI" id="CHEBI:57700"/>
        <dbReference type="ChEBI" id="CHEBI:57945"/>
        <dbReference type="EC" id="1.1.1.31"/>
    </reaction>
</comment>
<evidence type="ECO:0000256" key="6">
    <source>
        <dbReference type="ARBA" id="ARBA00023027"/>
    </source>
</evidence>
<feature type="region of interest" description="Disordered" evidence="8">
    <location>
        <begin position="1"/>
        <end position="48"/>
    </location>
</feature>
<evidence type="ECO:0000313" key="11">
    <source>
        <dbReference type="EMBL" id="OMP86124.1"/>
    </source>
</evidence>
<dbReference type="GO" id="GO:0008442">
    <property type="term" value="F:3-hydroxyisobutyrate dehydrogenase activity"/>
    <property type="evidence" value="ECO:0007669"/>
    <property type="project" value="UniProtKB-EC"/>
</dbReference>
<evidence type="ECO:0000313" key="12">
    <source>
        <dbReference type="Proteomes" id="UP000190776"/>
    </source>
</evidence>
<dbReference type="GO" id="GO:0051287">
    <property type="term" value="F:NAD binding"/>
    <property type="evidence" value="ECO:0007669"/>
    <property type="project" value="InterPro"/>
</dbReference>
<dbReference type="OrthoDB" id="21615at2759"/>
<evidence type="ECO:0000256" key="4">
    <source>
        <dbReference type="ARBA" id="ARBA00022456"/>
    </source>
</evidence>
<dbReference type="STRING" id="420778.A0A1S8BF32"/>
<dbReference type="Gene3D" id="1.10.1040.10">
    <property type="entry name" value="N-(1-d-carboxylethyl)-l-norvaline Dehydrogenase, domain 2"/>
    <property type="match status" value="1"/>
</dbReference>
<reference evidence="11 12" key="1">
    <citation type="submission" date="2017-01" db="EMBL/GenBank/DDBJ databases">
        <title>Draft genome sequence of Diplodia seriata F98.1, a fungal species involved in grapevine trunk diseases.</title>
        <authorList>
            <person name="Robert-Siegwald G."/>
            <person name="Vallet J."/>
            <person name="Abou-Mansour E."/>
            <person name="Xu J."/>
            <person name="Rey P."/>
            <person name="Bertsch C."/>
            <person name="Rego C."/>
            <person name="Larignon P."/>
            <person name="Fontaine F."/>
            <person name="Lebrun M.-H."/>
        </authorList>
    </citation>
    <scope>NUCLEOTIDE SEQUENCE [LARGE SCALE GENOMIC DNA]</scope>
    <source>
        <strain evidence="11 12">F98.1</strain>
    </source>
</reference>
<keyword evidence="5" id="KW-0560">Oxidoreductase</keyword>
<comment type="pathway">
    <text evidence="1">Amino-acid degradation; L-valine degradation.</text>
</comment>
<evidence type="ECO:0000256" key="5">
    <source>
        <dbReference type="ARBA" id="ARBA00023002"/>
    </source>
</evidence>
<gene>
    <name evidence="11" type="ORF">BK809_0003293</name>
</gene>
<evidence type="ECO:0000256" key="1">
    <source>
        <dbReference type="ARBA" id="ARBA00005109"/>
    </source>
</evidence>
<evidence type="ECO:0000259" key="9">
    <source>
        <dbReference type="Pfam" id="PF03446"/>
    </source>
</evidence>
<dbReference type="InterPro" id="IPR013328">
    <property type="entry name" value="6PGD_dom2"/>
</dbReference>
<evidence type="ECO:0000256" key="3">
    <source>
        <dbReference type="ARBA" id="ARBA00012991"/>
    </source>
</evidence>
<dbReference type="InterPro" id="IPR036291">
    <property type="entry name" value="NAD(P)-bd_dom_sf"/>
</dbReference>
<keyword evidence="4" id="KW-0101">Branched-chain amino acid catabolism</keyword>
<evidence type="ECO:0000259" key="10">
    <source>
        <dbReference type="Pfam" id="PF14833"/>
    </source>
</evidence>
<organism evidence="11 12">
    <name type="scientific">Diplodia seriata</name>
    <dbReference type="NCBI Taxonomy" id="420778"/>
    <lineage>
        <taxon>Eukaryota</taxon>
        <taxon>Fungi</taxon>
        <taxon>Dikarya</taxon>
        <taxon>Ascomycota</taxon>
        <taxon>Pezizomycotina</taxon>
        <taxon>Dothideomycetes</taxon>
        <taxon>Dothideomycetes incertae sedis</taxon>
        <taxon>Botryosphaeriales</taxon>
        <taxon>Botryosphaeriaceae</taxon>
        <taxon>Diplodia</taxon>
    </lineage>
</organism>
<feature type="domain" description="3-hydroxyisobutyrate dehydrogenase-like NAD-binding" evidence="10">
    <location>
        <begin position="247"/>
        <end position="374"/>
    </location>
</feature>
<feature type="domain" description="6-phosphogluconate dehydrogenase NADP-binding" evidence="9">
    <location>
        <begin position="72"/>
        <end position="230"/>
    </location>
</feature>
<evidence type="ECO:0000256" key="8">
    <source>
        <dbReference type="SAM" id="MobiDB-lite"/>
    </source>
</evidence>
<dbReference type="InterPro" id="IPR008927">
    <property type="entry name" value="6-PGluconate_DH-like_C_sf"/>
</dbReference>
<accession>A0A1S8BF32</accession>
<evidence type="ECO:0000256" key="2">
    <source>
        <dbReference type="ARBA" id="ARBA00006013"/>
    </source>
</evidence>
<dbReference type="Gene3D" id="3.40.50.720">
    <property type="entry name" value="NAD(P)-binding Rossmann-like Domain"/>
    <property type="match status" value="1"/>
</dbReference>
<dbReference type="GO" id="GO:0006574">
    <property type="term" value="P:L-valine catabolic process"/>
    <property type="evidence" value="ECO:0007669"/>
    <property type="project" value="TreeGrafter"/>
</dbReference>
<dbReference type="InterPro" id="IPR029154">
    <property type="entry name" value="HIBADH-like_NADP-bd"/>
</dbReference>
<protein>
    <recommendedName>
        <fullName evidence="3">3-hydroxyisobutyrate dehydrogenase</fullName>
        <ecNumber evidence="3">1.1.1.31</ecNumber>
    </recommendedName>
</protein>
<dbReference type="GO" id="GO:0050661">
    <property type="term" value="F:NADP binding"/>
    <property type="evidence" value="ECO:0007669"/>
    <property type="project" value="InterPro"/>
</dbReference>
<dbReference type="SUPFAM" id="SSF51735">
    <property type="entry name" value="NAD(P)-binding Rossmann-fold domains"/>
    <property type="match status" value="1"/>
</dbReference>
<dbReference type="InterPro" id="IPR006115">
    <property type="entry name" value="6PGDH_NADP-bd"/>
</dbReference>
<dbReference type="SUPFAM" id="SSF48179">
    <property type="entry name" value="6-phosphogluconate dehydrogenase C-terminal domain-like"/>
    <property type="match status" value="1"/>
</dbReference>
<feature type="compositionally biased region" description="Basic residues" evidence="8">
    <location>
        <begin position="1"/>
        <end position="18"/>
    </location>
</feature>
<evidence type="ECO:0000256" key="7">
    <source>
        <dbReference type="ARBA" id="ARBA00049197"/>
    </source>
</evidence>